<dbReference type="SUPFAM" id="SSF53756">
    <property type="entry name" value="UDP-Glycosyltransferase/glycogen phosphorylase"/>
    <property type="match status" value="1"/>
</dbReference>
<dbReference type="InterPro" id="IPR001296">
    <property type="entry name" value="Glyco_trans_1"/>
</dbReference>
<dbReference type="GO" id="GO:0016757">
    <property type="term" value="F:glycosyltransferase activity"/>
    <property type="evidence" value="ECO:0007669"/>
    <property type="project" value="UniProtKB-KW"/>
</dbReference>
<dbReference type="Proteomes" id="UP000076008">
    <property type="component" value="Unassembled WGS sequence"/>
</dbReference>
<dbReference type="PANTHER" id="PTHR12526:SF630">
    <property type="entry name" value="GLYCOSYLTRANSFERASE"/>
    <property type="match status" value="1"/>
</dbReference>
<evidence type="ECO:0000313" key="3">
    <source>
        <dbReference type="EMBL" id="CZV62262.1"/>
    </source>
</evidence>
<dbReference type="RefSeq" id="WP_063144504.1">
    <property type="nucleotide sequence ID" value="NZ_FJXR01000016.1"/>
</dbReference>
<dbReference type="Gene3D" id="3.40.50.2000">
    <property type="entry name" value="Glycogen Phosphorylase B"/>
    <property type="match status" value="2"/>
</dbReference>
<dbReference type="EC" id="2.4.1.57" evidence="3"/>
<keyword evidence="3" id="KW-0328">Glycosyltransferase</keyword>
<sequence length="370" mass="41085">MKILYIITRANEIGGAQTHLRDMTSALVNDNHQVELIVGEQGALVDELRAMNVKVHIIPELVREISPYKDIKCALITRKIIKEFSPDVIALHSSKAGIVGRLAALFLNIPVVFTVHGWSFANGVNDNKRRLYIIIERLFSKVTDEIIAVSAQDKQLAIEHNVASASQQTVIHNGVPLKKTTPHVYHNNEVVKLISVARFSEQKDHESLLKALCLLETRNWALTLVGKGPRLDEMKQLSHDLGISDNVVFTGERLDVDSLLADSDIFLLISNWEGFPISILEAMRAGLPVLASDVGGVSESVIDGKTGYLVPRADVDAIKNRLADLINDCSLRAAFGKSGNEFFLENFSFNAMYNKTVELYQKAINKKHNK</sequence>
<feature type="domain" description="Glycosyl transferase family 1" evidence="1">
    <location>
        <begin position="189"/>
        <end position="340"/>
    </location>
</feature>
<gene>
    <name evidence="3" type="primary">pimB_1</name>
    <name evidence="3" type="ORF">SAMEA2273318_02822</name>
</gene>
<dbReference type="Pfam" id="PF13439">
    <property type="entry name" value="Glyco_transf_4"/>
    <property type="match status" value="1"/>
</dbReference>
<dbReference type="CDD" id="cd03808">
    <property type="entry name" value="GT4_CapM-like"/>
    <property type="match status" value="1"/>
</dbReference>
<dbReference type="Pfam" id="PF00534">
    <property type="entry name" value="Glycos_transf_1"/>
    <property type="match status" value="1"/>
</dbReference>
<dbReference type="InterPro" id="IPR028098">
    <property type="entry name" value="Glyco_trans_4-like_N"/>
</dbReference>
<dbReference type="GO" id="GO:1901135">
    <property type="term" value="P:carbohydrate derivative metabolic process"/>
    <property type="evidence" value="ECO:0007669"/>
    <property type="project" value="UniProtKB-ARBA"/>
</dbReference>
<dbReference type="PANTHER" id="PTHR12526">
    <property type="entry name" value="GLYCOSYLTRANSFERASE"/>
    <property type="match status" value="1"/>
</dbReference>
<reference evidence="3 4" key="1">
    <citation type="submission" date="2016-03" db="EMBL/GenBank/DDBJ databases">
        <authorList>
            <consortium name="Pathogen Informatics"/>
        </authorList>
    </citation>
    <scope>NUCLEOTIDE SEQUENCE [LARGE SCALE GENOMIC DNA]</scope>
    <source>
        <strain evidence="4">e1252</strain>
    </source>
</reference>
<organism evidence="3 4">
    <name type="scientific">Enterobacter cloacae</name>
    <dbReference type="NCBI Taxonomy" id="550"/>
    <lineage>
        <taxon>Bacteria</taxon>
        <taxon>Pseudomonadati</taxon>
        <taxon>Pseudomonadota</taxon>
        <taxon>Gammaproteobacteria</taxon>
        <taxon>Enterobacterales</taxon>
        <taxon>Enterobacteriaceae</taxon>
        <taxon>Enterobacter</taxon>
        <taxon>Enterobacter cloacae complex</taxon>
    </lineage>
</organism>
<evidence type="ECO:0000259" key="2">
    <source>
        <dbReference type="Pfam" id="PF13439"/>
    </source>
</evidence>
<protein>
    <submittedName>
        <fullName evidence="3">Group 1 glycosyl transferase</fullName>
        <ecNumber evidence="3">2.4.1.57</ecNumber>
    </submittedName>
</protein>
<proteinExistence type="predicted"/>
<feature type="domain" description="Glycosyltransferase subfamily 4-like N-terminal" evidence="2">
    <location>
        <begin position="13"/>
        <end position="178"/>
    </location>
</feature>
<evidence type="ECO:0000259" key="1">
    <source>
        <dbReference type="Pfam" id="PF00534"/>
    </source>
</evidence>
<name>A0A157EDH6_ENTCL</name>
<evidence type="ECO:0000313" key="4">
    <source>
        <dbReference type="Proteomes" id="UP000076008"/>
    </source>
</evidence>
<dbReference type="EMBL" id="FJXR01000016">
    <property type="protein sequence ID" value="CZV62262.1"/>
    <property type="molecule type" value="Genomic_DNA"/>
</dbReference>
<dbReference type="AlphaFoldDB" id="A0A157EDH6"/>
<keyword evidence="3" id="KW-0808">Transferase</keyword>
<accession>A0A157EDH6</accession>